<feature type="coiled-coil region" evidence="1">
    <location>
        <begin position="98"/>
        <end position="125"/>
    </location>
</feature>
<keyword evidence="1" id="KW-0175">Coiled coil</keyword>
<reference evidence="2" key="1">
    <citation type="submission" date="2021-09" db="EMBL/GenBank/DDBJ databases">
        <authorList>
            <consortium name="AG Swart"/>
            <person name="Singh M."/>
            <person name="Singh A."/>
            <person name="Seah K."/>
            <person name="Emmerich C."/>
        </authorList>
    </citation>
    <scope>NUCLEOTIDE SEQUENCE</scope>
    <source>
        <strain evidence="2">ATCC30299</strain>
    </source>
</reference>
<accession>A0AAU9IP98</accession>
<sequence>MKNPNEFKLDDYEQSAEEFEKYVNALAKKNPVNAQNSELKTAVSNYLTHCRHEESSDMMILSGILRALRNWGATPEQKSENDQLYQIQSKLALLCQKQSEFNIQLQRLNGQLSALEELKDLKTRESLGFESEDEVDQRINSLALKISQNLQEGKASENPRNFQEMEKLKSLRNKAKDVQAVNEEIEAVLNEKLSVESFLKDTAEDYKSLKVREKFLLNNSNP</sequence>
<keyword evidence="3" id="KW-1185">Reference proteome</keyword>
<proteinExistence type="predicted"/>
<dbReference type="Proteomes" id="UP001162131">
    <property type="component" value="Unassembled WGS sequence"/>
</dbReference>
<protein>
    <submittedName>
        <fullName evidence="2">Uncharacterized protein</fullName>
    </submittedName>
</protein>
<gene>
    <name evidence="2" type="ORF">BSTOLATCC_MIC12760</name>
</gene>
<evidence type="ECO:0000256" key="1">
    <source>
        <dbReference type="SAM" id="Coils"/>
    </source>
</evidence>
<name>A0AAU9IP98_9CILI</name>
<comment type="caution">
    <text evidence="2">The sequence shown here is derived from an EMBL/GenBank/DDBJ whole genome shotgun (WGS) entry which is preliminary data.</text>
</comment>
<evidence type="ECO:0000313" key="3">
    <source>
        <dbReference type="Proteomes" id="UP001162131"/>
    </source>
</evidence>
<dbReference type="AlphaFoldDB" id="A0AAU9IP98"/>
<evidence type="ECO:0000313" key="2">
    <source>
        <dbReference type="EMBL" id="CAG9314982.1"/>
    </source>
</evidence>
<dbReference type="EMBL" id="CAJZBQ010000013">
    <property type="protein sequence ID" value="CAG9314982.1"/>
    <property type="molecule type" value="Genomic_DNA"/>
</dbReference>
<organism evidence="2 3">
    <name type="scientific">Blepharisma stoltei</name>
    <dbReference type="NCBI Taxonomy" id="1481888"/>
    <lineage>
        <taxon>Eukaryota</taxon>
        <taxon>Sar</taxon>
        <taxon>Alveolata</taxon>
        <taxon>Ciliophora</taxon>
        <taxon>Postciliodesmatophora</taxon>
        <taxon>Heterotrichea</taxon>
        <taxon>Heterotrichida</taxon>
        <taxon>Blepharismidae</taxon>
        <taxon>Blepharisma</taxon>
    </lineage>
</organism>